<organism evidence="2 3">
    <name type="scientific">Rhizobium phaseoli</name>
    <dbReference type="NCBI Taxonomy" id="396"/>
    <lineage>
        <taxon>Bacteria</taxon>
        <taxon>Pseudomonadati</taxon>
        <taxon>Pseudomonadota</taxon>
        <taxon>Alphaproteobacteria</taxon>
        <taxon>Hyphomicrobiales</taxon>
        <taxon>Rhizobiaceae</taxon>
        <taxon>Rhizobium/Agrobacterium group</taxon>
        <taxon>Rhizobium</taxon>
    </lineage>
</organism>
<evidence type="ECO:0000256" key="1">
    <source>
        <dbReference type="SAM" id="Coils"/>
    </source>
</evidence>
<accession>A0A7K3UBV1</accession>
<comment type="caution">
    <text evidence="2">The sequence shown here is derived from an EMBL/GenBank/DDBJ whole genome shotgun (WGS) entry which is preliminary data.</text>
</comment>
<gene>
    <name evidence="2" type="ORF">GR197_11305</name>
</gene>
<name>A0A7K3UBV1_9HYPH</name>
<evidence type="ECO:0000313" key="2">
    <source>
        <dbReference type="EMBL" id="NEJ71120.1"/>
    </source>
</evidence>
<dbReference type="Proteomes" id="UP000471753">
    <property type="component" value="Unassembled WGS sequence"/>
</dbReference>
<evidence type="ECO:0000313" key="3">
    <source>
        <dbReference type="Proteomes" id="UP000471753"/>
    </source>
</evidence>
<sequence length="390" mass="44620">MQTNFLREALYEIVWTTPVKTVAAEHNISDVAFAKTCKQHQIPLPPRGHWAKLEAGKKVRRQPLPERALGMPREVSFGASRWDYYGSAPKNLMELELIPPRPFDEALSAVRDKVTKRVKRISVPRDLSRAHPVVRKLLEADAPRRAKYWAATYKSLYDAPYFDSPFEQRRLRALNSLFLCLEQNDARVTSSGKNPHEFYARVGLTDVVISIDDPKVERTSWHATSDIAKSASGMLAVMINRGSLTEEFQSTWQDKPNDKIESHLTKIAVNVLVAGESACRGKELAHYEWLVRRKADLIERSRIEREKAEQAERARRVKEEQSRVDRLLSEAKALREAQEIRAYVASVKALNETSHEPILETDIASWASWALEQADRIDPIRSRRFLSDQA</sequence>
<reference evidence="2 3" key="1">
    <citation type="submission" date="2019-12" db="EMBL/GenBank/DDBJ databases">
        <title>Rhizobium genotypes associated with high levels of biological nitrogen fixation by grain legumes in a temperate-maritime cropping system.</title>
        <authorList>
            <person name="Maluk M."/>
            <person name="Francesc Ferrando Molina F."/>
            <person name="Lopez Del Egido L."/>
            <person name="Lafos M."/>
            <person name="Langarica-Fuentes A."/>
            <person name="Gebre Yohannes G."/>
            <person name="Young M.W."/>
            <person name="Martin P."/>
            <person name="Gantlett R."/>
            <person name="Kenicer G."/>
            <person name="Hawes C."/>
            <person name="Begg G.S."/>
            <person name="Quilliam R.S."/>
            <person name="Squire G.R."/>
            <person name="Poole P.S."/>
            <person name="Young P.W."/>
            <person name="Iannetta P.M."/>
            <person name="James E.K."/>
        </authorList>
    </citation>
    <scope>NUCLEOTIDE SEQUENCE [LARGE SCALE GENOMIC DNA]</scope>
    <source>
        <strain evidence="2 3">JHI366</strain>
    </source>
</reference>
<feature type="coiled-coil region" evidence="1">
    <location>
        <begin position="294"/>
        <end position="337"/>
    </location>
</feature>
<dbReference type="AlphaFoldDB" id="A0A7K3UBV1"/>
<dbReference type="EMBL" id="WUFT01000006">
    <property type="protein sequence ID" value="NEJ71120.1"/>
    <property type="molecule type" value="Genomic_DNA"/>
</dbReference>
<keyword evidence="1" id="KW-0175">Coiled coil</keyword>
<dbReference type="RefSeq" id="WP_164009394.1">
    <property type="nucleotide sequence ID" value="NZ_WUFT01000006.1"/>
</dbReference>
<proteinExistence type="predicted"/>
<protein>
    <submittedName>
        <fullName evidence="2">Uncharacterized protein</fullName>
    </submittedName>
</protein>